<dbReference type="Pfam" id="PF00078">
    <property type="entry name" value="RVT_1"/>
    <property type="match status" value="1"/>
</dbReference>
<dbReference type="AlphaFoldDB" id="A0AAN8JS44"/>
<dbReference type="Gene3D" id="3.60.10.10">
    <property type="entry name" value="Endonuclease/exonuclease/phosphatase"/>
    <property type="match status" value="1"/>
</dbReference>
<protein>
    <recommendedName>
        <fullName evidence="1">Reverse transcriptase domain-containing protein</fullName>
    </recommendedName>
</protein>
<evidence type="ECO:0000313" key="2">
    <source>
        <dbReference type="EMBL" id="KAK6182032.1"/>
    </source>
</evidence>
<name>A0AAN8JS44_PATCE</name>
<keyword evidence="3" id="KW-1185">Reference proteome</keyword>
<dbReference type="PANTHER" id="PTHR46670">
    <property type="entry name" value="ENDO/EXONUCLEASE/PHOSPHATASE DOMAIN-CONTAINING PROTEIN"/>
    <property type="match status" value="1"/>
</dbReference>
<reference evidence="2 3" key="1">
    <citation type="submission" date="2024-01" db="EMBL/GenBank/DDBJ databases">
        <title>The genome of the rayed Mediterranean limpet Patella caerulea (Linnaeus, 1758).</title>
        <authorList>
            <person name="Anh-Thu Weber A."/>
            <person name="Halstead-Nussloch G."/>
        </authorList>
    </citation>
    <scope>NUCLEOTIDE SEQUENCE [LARGE SCALE GENOMIC DNA]</scope>
    <source>
        <strain evidence="2">AATW-2023a</strain>
        <tissue evidence="2">Whole specimen</tissue>
    </source>
</reference>
<dbReference type="InterPro" id="IPR000477">
    <property type="entry name" value="RT_dom"/>
</dbReference>
<feature type="domain" description="Reverse transcriptase" evidence="1">
    <location>
        <begin position="560"/>
        <end position="824"/>
    </location>
</feature>
<dbReference type="PROSITE" id="PS50878">
    <property type="entry name" value="RT_POL"/>
    <property type="match status" value="1"/>
</dbReference>
<evidence type="ECO:0000313" key="3">
    <source>
        <dbReference type="Proteomes" id="UP001347796"/>
    </source>
</evidence>
<evidence type="ECO:0000259" key="1">
    <source>
        <dbReference type="PROSITE" id="PS50878"/>
    </source>
</evidence>
<dbReference type="InterPro" id="IPR036691">
    <property type="entry name" value="Endo/exonu/phosph_ase_sf"/>
</dbReference>
<dbReference type="GO" id="GO:0003824">
    <property type="term" value="F:catalytic activity"/>
    <property type="evidence" value="ECO:0007669"/>
    <property type="project" value="InterPro"/>
</dbReference>
<gene>
    <name evidence="2" type="ORF">SNE40_009800</name>
</gene>
<sequence length="1034" mass="118831">MITYCREKLISLNKNLQCLDHSMKDNIEQFSDLIVNTKENICTLFKVIKPQIRVTNKPRPTRKNRGVNHNNLRSIDIINDEKAGNVLNSFNLCVLNCQSIRNKTDELQEYLLDNDLDIFVAVETWLKPNDTVTLHKLLPSNYSAVTENRIGRRGGGLAVIHKSVLETSKNQSIGPFTSFELLDVHLKCSNEVLRIVCLYRPPSSSLDVFLSEFTDLLYETFHSTSRLLLVGDLNLHLDDAKCSISNKFYDILNSFNLRQHTTGSTHRKGHLLDVVITRVLDDTVEDVNICDDLVSDHFSIFTKLKINKPVPKQQTIAYRKIRNINIEDFRSDIINSEISEKLDRASIDQQIIVYNDTLRNILDDHAPIKKAKFTIRPNRKWFTDEIRQSKIHRRSMERLWRNSNLEINKQLYTQARNSTNNLIRRVKKDYILEQINVNKDNPKVVQNIVNSILKPHNQQMLPDHSQDVDLAEEFSRYFTDKIDNIRTELETDNNSETTCLSVISPPSQVLSEFSPTSNKEIKQLVAKSSSSTCELDPLPSPLLKLCIDELCPVLTHIVNTSLSSGTFPDALKEALVFPLIKKSTLDNNVFKNYRPVSNLSFLSKLVEKVVSVRFKDHLKFQHLDEPFQSAYKKLHSTETALLRVHNDVLIKLDSKNVVFLVLLDLSAAFDTIDQALLLKRLQNYFGITGYALKWFESYLTSRKQSVVINKQSSKPVYIKYGVPQGSVLGPLLFTAYTCPLGKLLRDHNLDYHIYADDTQLYVALTPDDESKQIIKLEKCIDNVKNWMKNNFLKLNDDKTELLKIGTDHRLSTNSTNCVKVGGAVIHPSNSVRNLGVKFDKNFDMKEHVSNMCKSANFQLYNIGRIRNFIDTDTSKLLVNSLVTSRLDYCNSLLFNLPSLQLNRLQKIQNKAARIITRTKLCEHITPILHQLHWLPVTSRIEFKILSLTYSIINIEDSPGYLKHLVTPYIPTRTLRSQNKNLLMPYHAKSSFGERSFSFAAFKLWNKLPSEVKDSPSLSVFKKKLKTHLFKTYFN</sequence>
<organism evidence="2 3">
    <name type="scientific">Patella caerulea</name>
    <name type="common">Rayed Mediterranean limpet</name>
    <dbReference type="NCBI Taxonomy" id="87958"/>
    <lineage>
        <taxon>Eukaryota</taxon>
        <taxon>Metazoa</taxon>
        <taxon>Spiralia</taxon>
        <taxon>Lophotrochozoa</taxon>
        <taxon>Mollusca</taxon>
        <taxon>Gastropoda</taxon>
        <taxon>Patellogastropoda</taxon>
        <taxon>Patelloidea</taxon>
        <taxon>Patellidae</taxon>
        <taxon>Patella</taxon>
    </lineage>
</organism>
<dbReference type="SUPFAM" id="SSF56219">
    <property type="entry name" value="DNase I-like"/>
    <property type="match status" value="1"/>
</dbReference>
<dbReference type="InterPro" id="IPR005135">
    <property type="entry name" value="Endo/exonuclease/phosphatase"/>
</dbReference>
<dbReference type="InterPro" id="IPR043502">
    <property type="entry name" value="DNA/RNA_pol_sf"/>
</dbReference>
<accession>A0AAN8JS44</accession>
<dbReference type="SUPFAM" id="SSF56672">
    <property type="entry name" value="DNA/RNA polymerases"/>
    <property type="match status" value="1"/>
</dbReference>
<dbReference type="Proteomes" id="UP001347796">
    <property type="component" value="Unassembled WGS sequence"/>
</dbReference>
<dbReference type="CDD" id="cd01650">
    <property type="entry name" value="RT_nLTR_like"/>
    <property type="match status" value="1"/>
</dbReference>
<dbReference type="Pfam" id="PF03372">
    <property type="entry name" value="Exo_endo_phos"/>
    <property type="match status" value="1"/>
</dbReference>
<comment type="caution">
    <text evidence="2">The sequence shown here is derived from an EMBL/GenBank/DDBJ whole genome shotgun (WGS) entry which is preliminary data.</text>
</comment>
<proteinExistence type="predicted"/>
<dbReference type="EMBL" id="JAZGQO010000007">
    <property type="protein sequence ID" value="KAK6182032.1"/>
    <property type="molecule type" value="Genomic_DNA"/>
</dbReference>
<dbReference type="PANTHER" id="PTHR46670:SF3">
    <property type="entry name" value="ENDONUCLEASE_EXONUCLEASE_PHOSPHATASE DOMAIN-CONTAINING PROTEIN"/>
    <property type="match status" value="1"/>
</dbReference>